<proteinExistence type="predicted"/>
<dbReference type="AlphaFoldDB" id="A0A2P6S8M4"/>
<dbReference type="Gramene" id="PRQ55038">
    <property type="protein sequence ID" value="PRQ55038"/>
    <property type="gene ID" value="RchiOBHm_Chr1g0320211"/>
</dbReference>
<reference evidence="1 2" key="1">
    <citation type="journal article" date="2018" name="Nat. Genet.">
        <title>The Rosa genome provides new insights in the design of modern roses.</title>
        <authorList>
            <person name="Bendahmane M."/>
        </authorList>
    </citation>
    <scope>NUCLEOTIDE SEQUENCE [LARGE SCALE GENOMIC DNA]</scope>
    <source>
        <strain evidence="2">cv. Old Blush</strain>
    </source>
</reference>
<keyword evidence="2" id="KW-1185">Reference proteome</keyword>
<comment type="caution">
    <text evidence="1">The sequence shown here is derived from an EMBL/GenBank/DDBJ whole genome shotgun (WGS) entry which is preliminary data.</text>
</comment>
<dbReference type="Proteomes" id="UP000238479">
    <property type="component" value="Chromosome 1"/>
</dbReference>
<evidence type="ECO:0000313" key="2">
    <source>
        <dbReference type="Proteomes" id="UP000238479"/>
    </source>
</evidence>
<name>A0A2P6S8M4_ROSCH</name>
<organism evidence="1 2">
    <name type="scientific">Rosa chinensis</name>
    <name type="common">China rose</name>
    <dbReference type="NCBI Taxonomy" id="74649"/>
    <lineage>
        <taxon>Eukaryota</taxon>
        <taxon>Viridiplantae</taxon>
        <taxon>Streptophyta</taxon>
        <taxon>Embryophyta</taxon>
        <taxon>Tracheophyta</taxon>
        <taxon>Spermatophyta</taxon>
        <taxon>Magnoliopsida</taxon>
        <taxon>eudicotyledons</taxon>
        <taxon>Gunneridae</taxon>
        <taxon>Pentapetalae</taxon>
        <taxon>rosids</taxon>
        <taxon>fabids</taxon>
        <taxon>Rosales</taxon>
        <taxon>Rosaceae</taxon>
        <taxon>Rosoideae</taxon>
        <taxon>Rosoideae incertae sedis</taxon>
        <taxon>Rosa</taxon>
    </lineage>
</organism>
<protein>
    <submittedName>
        <fullName evidence="1">Uncharacterized protein</fullName>
    </submittedName>
</protein>
<dbReference type="EMBL" id="PDCK01000039">
    <property type="protein sequence ID" value="PRQ55038.1"/>
    <property type="molecule type" value="Genomic_DNA"/>
</dbReference>
<gene>
    <name evidence="1" type="ORF">RchiOBHm_Chr1g0320211</name>
</gene>
<evidence type="ECO:0000313" key="1">
    <source>
        <dbReference type="EMBL" id="PRQ55038.1"/>
    </source>
</evidence>
<sequence>MHLKSRDTCRVVNFLTAVPKPINHSSSRLHSLWSFPYTTIIIKLTLRLIVTIEPQEVQD</sequence>
<accession>A0A2P6S8M4</accession>